<keyword evidence="2" id="KW-1185">Reference proteome</keyword>
<dbReference type="Gramene" id="Bo9g084300.1">
    <property type="protein sequence ID" value="Bo9g084300.1"/>
    <property type="gene ID" value="Bo9g084300"/>
</dbReference>
<dbReference type="PANTHER" id="PTHR47150:SF5">
    <property type="entry name" value="OS07G0546750 PROTEIN"/>
    <property type="match status" value="1"/>
</dbReference>
<sequence>MNKSLFLCILHRLSTEVPYFQPTEDAARRSSLSPLQKCTAAIQQLAYGGGADTVDEYVRLAETTARKCLHNFTAGIINLFGDEYVRCPTPEDLERLLHIGDQRGFPGMIGSIDCTMNDLNILDRSPVFDDINGIAPQVNFYVSGTEYHLAYYLTDGIYPKWANFIQSIRLPQGEKNSLFSKTQEAVRKDVEHAFRVLQAKFAVVKNLSKLWDKDKIANIMRACIIVYNMIVEDERDSYTQYNVLEFQQGEDVDQTFSVKRLQNTAIQLVAEQKFGIMKPINN</sequence>
<name>A0A0D3E8M3_BRAOL</name>
<organism evidence="1 2">
    <name type="scientific">Brassica oleracea var. oleracea</name>
    <dbReference type="NCBI Taxonomy" id="109376"/>
    <lineage>
        <taxon>Eukaryota</taxon>
        <taxon>Viridiplantae</taxon>
        <taxon>Streptophyta</taxon>
        <taxon>Embryophyta</taxon>
        <taxon>Tracheophyta</taxon>
        <taxon>Spermatophyta</taxon>
        <taxon>Magnoliopsida</taxon>
        <taxon>eudicotyledons</taxon>
        <taxon>Gunneridae</taxon>
        <taxon>Pentapetalae</taxon>
        <taxon>rosids</taxon>
        <taxon>malvids</taxon>
        <taxon>Brassicales</taxon>
        <taxon>Brassicaceae</taxon>
        <taxon>Brassiceae</taxon>
        <taxon>Brassica</taxon>
    </lineage>
</organism>
<reference evidence="1" key="2">
    <citation type="submission" date="2015-03" db="UniProtKB">
        <authorList>
            <consortium name="EnsemblPlants"/>
        </authorList>
    </citation>
    <scope>IDENTIFICATION</scope>
</reference>
<evidence type="ECO:0000313" key="2">
    <source>
        <dbReference type="Proteomes" id="UP000032141"/>
    </source>
</evidence>
<evidence type="ECO:0008006" key="3">
    <source>
        <dbReference type="Google" id="ProtNLM"/>
    </source>
</evidence>
<dbReference type="HOGENOM" id="CLU_012390_1_3_1"/>
<dbReference type="AlphaFoldDB" id="A0A0D3E8M3"/>
<dbReference type="Pfam" id="PF04827">
    <property type="entry name" value="Plant_tran"/>
    <property type="match status" value="1"/>
</dbReference>
<evidence type="ECO:0000313" key="1">
    <source>
        <dbReference type="EnsemblPlants" id="Bo9g084300.1"/>
    </source>
</evidence>
<dbReference type="PANTHER" id="PTHR47150">
    <property type="entry name" value="OS12G0169200 PROTEIN"/>
    <property type="match status" value="1"/>
</dbReference>
<proteinExistence type="predicted"/>
<dbReference type="EnsemblPlants" id="Bo9g084300.1">
    <property type="protein sequence ID" value="Bo9g084300.1"/>
    <property type="gene ID" value="Bo9g084300"/>
</dbReference>
<dbReference type="Proteomes" id="UP000032141">
    <property type="component" value="Chromosome C9"/>
</dbReference>
<reference evidence="1 2" key="1">
    <citation type="journal article" date="2014" name="Genome Biol.">
        <title>Transcriptome and methylome profiling reveals relics of genome dominance in the mesopolyploid Brassica oleracea.</title>
        <authorList>
            <person name="Parkin I.A."/>
            <person name="Koh C."/>
            <person name="Tang H."/>
            <person name="Robinson S.J."/>
            <person name="Kagale S."/>
            <person name="Clarke W.E."/>
            <person name="Town C.D."/>
            <person name="Nixon J."/>
            <person name="Krishnakumar V."/>
            <person name="Bidwell S.L."/>
            <person name="Denoeud F."/>
            <person name="Belcram H."/>
            <person name="Links M.G."/>
            <person name="Just J."/>
            <person name="Clarke C."/>
            <person name="Bender T."/>
            <person name="Huebert T."/>
            <person name="Mason A.S."/>
            <person name="Pires J.C."/>
            <person name="Barker G."/>
            <person name="Moore J."/>
            <person name="Walley P.G."/>
            <person name="Manoli S."/>
            <person name="Batley J."/>
            <person name="Edwards D."/>
            <person name="Nelson M.N."/>
            <person name="Wang X."/>
            <person name="Paterson A.H."/>
            <person name="King G."/>
            <person name="Bancroft I."/>
            <person name="Chalhoub B."/>
            <person name="Sharpe A.G."/>
        </authorList>
    </citation>
    <scope>NUCLEOTIDE SEQUENCE</scope>
    <source>
        <strain evidence="1 2">cv. TO1000</strain>
    </source>
</reference>
<protein>
    <recommendedName>
        <fullName evidence="3">DDE Tnp4 domain-containing protein</fullName>
    </recommendedName>
</protein>
<dbReference type="InterPro" id="IPR006912">
    <property type="entry name" value="Harbinger_derived_prot"/>
</dbReference>
<accession>A0A0D3E8M3</accession>
<dbReference type="STRING" id="109376.A0A0D3E8M3"/>